<sequence length="854" mass="96780">MFDPRATQIASSYQNVFTETATKLGELAKVLVELALSKLEDKEEKLSKARVQIGSDDYVLSQDPECPGAWKWEKVDLTNNVNQTNDQAASTQLSDFQAQTLGTRLVLHKPETLNIDVVSNSEPAIKIVAYTDSGNEIDIYKQNADGICTKNIITENLSDEEIIDVAYEPMRKLLLPPSSILESSSEQNPETSKSVSDIQTEEELSSEEVAQIIRNMQNQLSGATERENPVIPDGENEEVIYPDDQTVPVKAEQFDMTDEDDEILESDKIEDIITELLTQVINNVETSENVAENSDSDPYSDFPMPPEDQEFIGFLEDIPIGDPPEEDFPPDIEENSQLILTDIEVEQHQSNPTLTTQAVLVREQTSETREETTIPSSQSVLVKAEIQNTQQKGEETESSKETINRNFQVIPTVEEIDNNQTNHKKSKPAGAYTYEQVAASENVSTETKRWAKQVEVPIYATSLWNLGERKRINAENVKIALAAKELLKSYGSIEPDGSRIYRSDAFVVKKDGENFTIHHRRDELNGFSNSLMQFKLDKKGNVKVQSPPKEMSPVERQEFLMVVEYLEESKKLPSLRDSDLRDVANKLGSLAPAGTFKTLESFRQTEVLEILNSALQRANTDQLTIGEFTIARTRELENNKANLILSKTSEEQGRQELVNFELQKTENGITKEVKKMNISDWDLTQLKFINQNAKAFDLDKFFQKDIIPPQPEPKAVPTELQRPREIQNVGEIPVKIHPYIAEEWKNMQNSKQYWSGAAKQGNEELNQKLQEGNGKLPISEQREMYFKIMMYKAAEADSKGEQFFDFAPLKEVMKDLEAWRKEEIINQFTPKTEISTQEKASVKTAPSRKEQMSL</sequence>
<protein>
    <submittedName>
        <fullName evidence="2">Uncharacterized protein</fullName>
    </submittedName>
</protein>
<feature type="region of interest" description="Disordered" evidence="1">
    <location>
        <begin position="830"/>
        <end position="854"/>
    </location>
</feature>
<proteinExistence type="predicted"/>
<dbReference type="AlphaFoldDB" id="A0A139WQL4"/>
<organism evidence="2 3">
    <name type="scientific">Scytonema hofmannii PCC 7110</name>
    <dbReference type="NCBI Taxonomy" id="128403"/>
    <lineage>
        <taxon>Bacteria</taxon>
        <taxon>Bacillati</taxon>
        <taxon>Cyanobacteriota</taxon>
        <taxon>Cyanophyceae</taxon>
        <taxon>Nostocales</taxon>
        <taxon>Scytonemataceae</taxon>
        <taxon>Scytonema</taxon>
    </lineage>
</organism>
<feature type="region of interest" description="Disordered" evidence="1">
    <location>
        <begin position="218"/>
        <end position="237"/>
    </location>
</feature>
<gene>
    <name evidence="2" type="ORF">WA1_49175</name>
</gene>
<comment type="caution">
    <text evidence="2">The sequence shown here is derived from an EMBL/GenBank/DDBJ whole genome shotgun (WGS) entry which is preliminary data.</text>
</comment>
<dbReference type="Proteomes" id="UP000076925">
    <property type="component" value="Unassembled WGS sequence"/>
</dbReference>
<dbReference type="OrthoDB" id="503213at2"/>
<evidence type="ECO:0000313" key="3">
    <source>
        <dbReference type="Proteomes" id="UP000076925"/>
    </source>
</evidence>
<feature type="compositionally biased region" description="Polar residues" evidence="1">
    <location>
        <begin position="830"/>
        <end position="839"/>
    </location>
</feature>
<reference evidence="2 3" key="1">
    <citation type="journal article" date="2013" name="Genome Biol. Evol.">
        <title>Genomes of Stigonematalean cyanobacteria (subsection V) and the evolution of oxygenic photosynthesis from prokaryotes to plastids.</title>
        <authorList>
            <person name="Dagan T."/>
            <person name="Roettger M."/>
            <person name="Stucken K."/>
            <person name="Landan G."/>
            <person name="Koch R."/>
            <person name="Major P."/>
            <person name="Gould S.B."/>
            <person name="Goremykin V.V."/>
            <person name="Rippka R."/>
            <person name="Tandeau de Marsac N."/>
            <person name="Gugger M."/>
            <person name="Lockhart P.J."/>
            <person name="Allen J.F."/>
            <person name="Brune I."/>
            <person name="Maus I."/>
            <person name="Puhler A."/>
            <person name="Martin W.F."/>
        </authorList>
    </citation>
    <scope>NUCLEOTIDE SEQUENCE [LARGE SCALE GENOMIC DNA]</scope>
    <source>
        <strain evidence="2 3">PCC 7110</strain>
    </source>
</reference>
<accession>A0A139WQL4</accession>
<evidence type="ECO:0000313" key="2">
    <source>
        <dbReference type="EMBL" id="KYC34715.1"/>
    </source>
</evidence>
<feature type="compositionally biased region" description="Polar residues" evidence="1">
    <location>
        <begin position="187"/>
        <end position="198"/>
    </location>
</feature>
<dbReference type="EMBL" id="ANNX02000064">
    <property type="protein sequence ID" value="KYC34715.1"/>
    <property type="molecule type" value="Genomic_DNA"/>
</dbReference>
<name>A0A139WQL4_9CYAN</name>
<feature type="region of interest" description="Disordered" evidence="1">
    <location>
        <begin position="179"/>
        <end position="206"/>
    </location>
</feature>
<dbReference type="RefSeq" id="WP_017741166.1">
    <property type="nucleotide sequence ID" value="NZ_KQ976355.1"/>
</dbReference>
<keyword evidence="3" id="KW-1185">Reference proteome</keyword>
<evidence type="ECO:0000256" key="1">
    <source>
        <dbReference type="SAM" id="MobiDB-lite"/>
    </source>
</evidence>
<dbReference type="STRING" id="128403.WA1_49175"/>